<evidence type="ECO:0000313" key="2">
    <source>
        <dbReference type="Proteomes" id="UP000029264"/>
    </source>
</evidence>
<dbReference type="EMBL" id="JPEO01000029">
    <property type="protein sequence ID" value="KFZ35972.1"/>
    <property type="molecule type" value="Genomic_DNA"/>
</dbReference>
<dbReference type="STRING" id="1515746.HR45_19000"/>
<dbReference type="Gene3D" id="3.40.630.40">
    <property type="entry name" value="Zn-dependent exopeptidases"/>
    <property type="match status" value="1"/>
</dbReference>
<name>A0A094J9R3_9GAMM</name>
<evidence type="ECO:0008006" key="3">
    <source>
        <dbReference type="Google" id="ProtNLM"/>
    </source>
</evidence>
<dbReference type="AlphaFoldDB" id="A0A094J9R3"/>
<dbReference type="InterPro" id="IPR010247">
    <property type="entry name" value="HutG_amidohyd"/>
</dbReference>
<reference evidence="1 2" key="1">
    <citation type="submission" date="2014-06" db="EMBL/GenBank/DDBJ databases">
        <title>Shewanella sp. YQH10.</title>
        <authorList>
            <person name="Liu Y."/>
            <person name="Zeng R."/>
        </authorList>
    </citation>
    <scope>NUCLEOTIDE SEQUENCE [LARGE SCALE GENOMIC DNA]</scope>
    <source>
        <strain evidence="1 2">YQH10</strain>
    </source>
</reference>
<dbReference type="OrthoDB" id="8716700at2"/>
<gene>
    <name evidence="1" type="ORF">HR45_19000</name>
</gene>
<keyword evidence="2" id="KW-1185">Reference proteome</keyword>
<protein>
    <recommendedName>
        <fullName evidence="3">N-formylglutamate amidohydrolase</fullName>
    </recommendedName>
</protein>
<dbReference type="RefSeq" id="WP_037445775.1">
    <property type="nucleotide sequence ID" value="NZ_JPEO01000029.1"/>
</dbReference>
<accession>A0A094J9R3</accession>
<dbReference type="NCBIfam" id="TIGR02017">
    <property type="entry name" value="hutG_amidohyd"/>
    <property type="match status" value="1"/>
</dbReference>
<proteinExistence type="predicted"/>
<sequence>MNQDWLTVKRGNAPLLLSIPHAGTVIPADIAAQLQCSTEQAQADTDWYIGELYAFAAAMDITIVKTEISRIAIDMNRDPSGQSLYPGQATTELCPSTSFAGEPLYPAPLTEAEIARRKAWYFAPYHQALSDELARLRAQHPQVVIYDAHSIRSACPRLFDGELPGLNLGTNDRQSCCVAVADIAEQQLAGGEFSFVHNGRFKGGWITRHYGQPAKGIQAVQLEIAQRCYMEEAENATPAPFSVARASALQQQLQTLFTQLLAWAKSEEVK</sequence>
<comment type="caution">
    <text evidence="1">The sequence shown here is derived from an EMBL/GenBank/DDBJ whole genome shotgun (WGS) entry which is preliminary data.</text>
</comment>
<organism evidence="1 2">
    <name type="scientific">Shewanella mangrovi</name>
    <dbReference type="NCBI Taxonomy" id="1515746"/>
    <lineage>
        <taxon>Bacteria</taxon>
        <taxon>Pseudomonadati</taxon>
        <taxon>Pseudomonadota</taxon>
        <taxon>Gammaproteobacteria</taxon>
        <taxon>Alteromonadales</taxon>
        <taxon>Shewanellaceae</taxon>
        <taxon>Shewanella</taxon>
    </lineage>
</organism>
<dbReference type="eggNOG" id="COG3741">
    <property type="taxonomic scope" value="Bacteria"/>
</dbReference>
<dbReference type="Proteomes" id="UP000029264">
    <property type="component" value="Unassembled WGS sequence"/>
</dbReference>
<evidence type="ECO:0000313" key="1">
    <source>
        <dbReference type="EMBL" id="KFZ35972.1"/>
    </source>
</evidence>
<dbReference type="SUPFAM" id="SSF53187">
    <property type="entry name" value="Zn-dependent exopeptidases"/>
    <property type="match status" value="1"/>
</dbReference>
<dbReference type="InterPro" id="IPR007709">
    <property type="entry name" value="N-FG_amidohydro"/>
</dbReference>
<dbReference type="Pfam" id="PF05013">
    <property type="entry name" value="FGase"/>
    <property type="match status" value="1"/>
</dbReference>